<proteinExistence type="inferred from homology"/>
<feature type="compositionally biased region" description="Polar residues" evidence="16">
    <location>
        <begin position="464"/>
        <end position="480"/>
    </location>
</feature>
<evidence type="ECO:0000256" key="4">
    <source>
        <dbReference type="ARBA" id="ARBA00010731"/>
    </source>
</evidence>
<keyword evidence="6" id="KW-0158">Chromosome</keyword>
<evidence type="ECO:0000256" key="10">
    <source>
        <dbReference type="ARBA" id="ARBA00022776"/>
    </source>
</evidence>
<evidence type="ECO:0000313" key="18">
    <source>
        <dbReference type="Proteomes" id="UP000239156"/>
    </source>
</evidence>
<dbReference type="GO" id="GO:0051301">
    <property type="term" value="P:cell division"/>
    <property type="evidence" value="ECO:0007669"/>
    <property type="project" value="UniProtKB-KW"/>
</dbReference>
<comment type="similarity">
    <text evidence="4">Belongs to the DASH complex ASK1 family.</text>
</comment>
<feature type="region of interest" description="Disordered" evidence="16">
    <location>
        <begin position="127"/>
        <end position="165"/>
    </location>
</feature>
<feature type="region of interest" description="Disordered" evidence="16">
    <location>
        <begin position="195"/>
        <end position="233"/>
    </location>
</feature>
<dbReference type="VEuPathDB" id="FungiDB:PSTT_10380"/>
<evidence type="ECO:0000256" key="14">
    <source>
        <dbReference type="ARBA" id="ARBA00023306"/>
    </source>
</evidence>
<feature type="compositionally biased region" description="Basic and acidic residues" evidence="16">
    <location>
        <begin position="575"/>
        <end position="588"/>
    </location>
</feature>
<dbReference type="Proteomes" id="UP000239156">
    <property type="component" value="Unassembled WGS sequence"/>
</dbReference>
<evidence type="ECO:0000256" key="9">
    <source>
        <dbReference type="ARBA" id="ARBA00022701"/>
    </source>
</evidence>
<keyword evidence="18" id="KW-1185">Reference proteome</keyword>
<evidence type="ECO:0000313" key="17">
    <source>
        <dbReference type="EMBL" id="POW04475.1"/>
    </source>
</evidence>
<feature type="region of interest" description="Disordered" evidence="16">
    <location>
        <begin position="262"/>
        <end position="291"/>
    </location>
</feature>
<evidence type="ECO:0000256" key="11">
    <source>
        <dbReference type="ARBA" id="ARBA00022838"/>
    </source>
</evidence>
<feature type="compositionally biased region" description="Polar residues" evidence="16">
    <location>
        <begin position="127"/>
        <end position="158"/>
    </location>
</feature>
<evidence type="ECO:0000256" key="3">
    <source>
        <dbReference type="ARBA" id="ARBA00004629"/>
    </source>
</evidence>
<dbReference type="EMBL" id="PKSL01000111">
    <property type="protein sequence ID" value="POW04475.1"/>
    <property type="molecule type" value="Genomic_DNA"/>
</dbReference>
<dbReference type="GO" id="GO:0044732">
    <property type="term" value="C:mitotic spindle pole body"/>
    <property type="evidence" value="ECO:0007669"/>
    <property type="project" value="TreeGrafter"/>
</dbReference>
<evidence type="ECO:0000256" key="13">
    <source>
        <dbReference type="ARBA" id="ARBA00023242"/>
    </source>
</evidence>
<keyword evidence="13" id="KW-0539">Nucleus</keyword>
<dbReference type="VEuPathDB" id="FungiDB:PSHT_02766"/>
<feature type="compositionally biased region" description="Polar residues" evidence="16">
    <location>
        <begin position="440"/>
        <end position="454"/>
    </location>
</feature>
<dbReference type="Pfam" id="PF08655">
    <property type="entry name" value="DASH_Ask1"/>
    <property type="match status" value="1"/>
</dbReference>
<keyword evidence="14" id="KW-0131">Cell cycle</keyword>
<comment type="subcellular location">
    <subcellularLocation>
        <location evidence="3">Chromosome</location>
        <location evidence="3">Centromere</location>
        <location evidence="3">Kinetochore</location>
    </subcellularLocation>
    <subcellularLocation>
        <location evidence="2">Cytoplasm</location>
        <location evidence="2">Cytoskeleton</location>
        <location evidence="2">Spindle</location>
    </subcellularLocation>
    <subcellularLocation>
        <location evidence="1">Nucleus</location>
    </subcellularLocation>
</comment>
<keyword evidence="12" id="KW-0206">Cytoskeleton</keyword>
<dbReference type="GO" id="GO:0072686">
    <property type="term" value="C:mitotic spindle"/>
    <property type="evidence" value="ECO:0007669"/>
    <property type="project" value="InterPro"/>
</dbReference>
<accession>A0A2S4V4V8</accession>
<evidence type="ECO:0000256" key="12">
    <source>
        <dbReference type="ARBA" id="ARBA00023212"/>
    </source>
</evidence>
<dbReference type="PANTHER" id="PTHR28200">
    <property type="entry name" value="DASH COMPLEX SUBUNIT ASK1"/>
    <property type="match status" value="1"/>
</dbReference>
<dbReference type="GO" id="GO:0042729">
    <property type="term" value="C:DASH complex"/>
    <property type="evidence" value="ECO:0007669"/>
    <property type="project" value="InterPro"/>
</dbReference>
<name>A0A2S4V4V8_9BASI</name>
<dbReference type="AlphaFoldDB" id="A0A2S4V4V8"/>
<evidence type="ECO:0000256" key="1">
    <source>
        <dbReference type="ARBA" id="ARBA00004123"/>
    </source>
</evidence>
<comment type="caution">
    <text evidence="17">The sequence shown here is derived from an EMBL/GenBank/DDBJ whole genome shotgun (WGS) entry which is preliminary data.</text>
</comment>
<keyword evidence="8" id="KW-0132">Cell division</keyword>
<dbReference type="GO" id="GO:0005874">
    <property type="term" value="C:microtubule"/>
    <property type="evidence" value="ECO:0007669"/>
    <property type="project" value="UniProtKB-KW"/>
</dbReference>
<evidence type="ECO:0000256" key="16">
    <source>
        <dbReference type="SAM" id="MobiDB-lite"/>
    </source>
</evidence>
<feature type="region of interest" description="Disordered" evidence="16">
    <location>
        <begin position="568"/>
        <end position="588"/>
    </location>
</feature>
<gene>
    <name evidence="17" type="ORF">PSTT_10380</name>
</gene>
<evidence type="ECO:0000256" key="8">
    <source>
        <dbReference type="ARBA" id="ARBA00022618"/>
    </source>
</evidence>
<sequence length="588" mass="65371">MSADQIQLGIRTKIAHFYIQWRNRECDSMSLSLTLGLSKFIGILGHHPLFARLLTEDETPQLSPAECNAACLQINQILTLKSISEKSHRIITDKILPDLERYGARQAGAFGRFWQGFFEASANVKMSGNNEESEAGLTSQTGNDRTQQTEENSMQTTFKPHEENDFDSRMADQTALDSPFENLKQDLRQNLVLQDARPVQQADDSQQTGSSGSLRRPPHWHDLSMDSPDVTLQMPVPRDLSMLIDGQSGISLDSDLSMSSFIADQESEEEPDPKSSKNESTHPQTRKSLGHGAKILLHQALLRDTMIAANKVAVNSPKRRQRTQSEPGFHHLKRFLSRSKLAKTPSKEAARLVTTARFRAGYANPLNLEDKPPSVLRERKTRGYDNLMVSQVENEEREAELNQFKPTSSSSAFSGCSSDTGPSQDLSVSRALIDLREGDTQSSSSRGGTTMNSQRPDRDDPFNGPSTIKQRPGQTSSVLGGQSDLGHQLRSIPMDDSSESPPDSPTLFGIRHEPKKNPTQASIVPHVDPARPNNPTRTSQPFVPMRPEEMHTFFGGNLLESGCFEPCPLQGKRMRYTDRKDLKDPKGP</sequence>
<dbReference type="GO" id="GO:0008608">
    <property type="term" value="P:attachment of spindle microtubules to kinetochore"/>
    <property type="evidence" value="ECO:0007669"/>
    <property type="project" value="InterPro"/>
</dbReference>
<reference evidence="17" key="1">
    <citation type="submission" date="2017-12" db="EMBL/GenBank/DDBJ databases">
        <title>Gene loss provides genomic basis for host adaptation in cereal stripe rust fungi.</title>
        <authorList>
            <person name="Xia C."/>
        </authorList>
    </citation>
    <scope>NUCLEOTIDE SEQUENCE [LARGE SCALE GENOMIC DNA]</scope>
    <source>
        <strain evidence="17">93-210</strain>
    </source>
</reference>
<keyword evidence="10" id="KW-0498">Mitosis</keyword>
<protein>
    <recommendedName>
        <fullName evidence="5">DASH complex subunit ASK1</fullName>
    </recommendedName>
</protein>
<evidence type="ECO:0000256" key="15">
    <source>
        <dbReference type="ARBA" id="ARBA00023328"/>
    </source>
</evidence>
<keyword evidence="15" id="KW-0137">Centromere</keyword>
<dbReference type="PANTHER" id="PTHR28200:SF1">
    <property type="entry name" value="DASH COMPLEX SUBUNIT ASK1"/>
    <property type="match status" value="1"/>
</dbReference>
<organism evidence="17 18">
    <name type="scientific">Puccinia striiformis</name>
    <dbReference type="NCBI Taxonomy" id="27350"/>
    <lineage>
        <taxon>Eukaryota</taxon>
        <taxon>Fungi</taxon>
        <taxon>Dikarya</taxon>
        <taxon>Basidiomycota</taxon>
        <taxon>Pucciniomycotina</taxon>
        <taxon>Pucciniomycetes</taxon>
        <taxon>Pucciniales</taxon>
        <taxon>Pucciniaceae</taxon>
        <taxon>Puccinia</taxon>
    </lineage>
</organism>
<evidence type="ECO:0000256" key="2">
    <source>
        <dbReference type="ARBA" id="ARBA00004186"/>
    </source>
</evidence>
<evidence type="ECO:0000256" key="7">
    <source>
        <dbReference type="ARBA" id="ARBA00022490"/>
    </source>
</evidence>
<evidence type="ECO:0000256" key="5">
    <source>
        <dbReference type="ARBA" id="ARBA00014520"/>
    </source>
</evidence>
<feature type="compositionally biased region" description="Low complexity" evidence="16">
    <location>
        <begin position="408"/>
        <end position="418"/>
    </location>
</feature>
<keyword evidence="11" id="KW-0995">Kinetochore</keyword>
<keyword evidence="9" id="KW-0493">Microtubule</keyword>
<dbReference type="InterPro" id="IPR013964">
    <property type="entry name" value="DASH_Ask1"/>
</dbReference>
<feature type="region of interest" description="Disordered" evidence="16">
    <location>
        <begin position="400"/>
        <end position="543"/>
    </location>
</feature>
<keyword evidence="7" id="KW-0963">Cytoplasm</keyword>
<feature type="compositionally biased region" description="Polar residues" evidence="16">
    <location>
        <begin position="202"/>
        <end position="213"/>
    </location>
</feature>
<evidence type="ECO:0000256" key="6">
    <source>
        <dbReference type="ARBA" id="ARBA00022454"/>
    </source>
</evidence>